<feature type="coiled-coil region" evidence="2">
    <location>
        <begin position="41"/>
        <end position="68"/>
    </location>
</feature>
<dbReference type="InterPro" id="IPR031167">
    <property type="entry name" value="G_OBG"/>
</dbReference>
<evidence type="ECO:0000256" key="2">
    <source>
        <dbReference type="SAM" id="Coils"/>
    </source>
</evidence>
<dbReference type="AlphaFoldDB" id="A0A645JHC4"/>
<dbReference type="Gene3D" id="3.40.50.300">
    <property type="entry name" value="P-loop containing nucleotide triphosphate hydrolases"/>
    <property type="match status" value="1"/>
</dbReference>
<dbReference type="EMBL" id="VSSQ01132456">
    <property type="protein sequence ID" value="MPN58993.1"/>
    <property type="molecule type" value="Genomic_DNA"/>
</dbReference>
<feature type="domain" description="OBG-type G" evidence="3">
    <location>
        <begin position="1"/>
        <end position="91"/>
    </location>
</feature>
<dbReference type="GO" id="GO:0005739">
    <property type="term" value="C:mitochondrion"/>
    <property type="evidence" value="ECO:0007669"/>
    <property type="project" value="TreeGrafter"/>
</dbReference>
<sequence>MLLFVLDMAGVDGRDPVEDLHHLRQELELYMRGLSKRPAMIAANKMDLPEAEENLERLRKELVSETVEIVPIAAEQGDLNGLVAKLAAKVRESSKSIFF</sequence>
<dbReference type="InterPro" id="IPR027417">
    <property type="entry name" value="P-loop_NTPase"/>
</dbReference>
<keyword evidence="1" id="KW-0547">Nucleotide-binding</keyword>
<dbReference type="PANTHER" id="PTHR11702">
    <property type="entry name" value="DEVELOPMENTALLY REGULATED GTP-BINDING PROTEIN-RELATED"/>
    <property type="match status" value="1"/>
</dbReference>
<evidence type="ECO:0000313" key="4">
    <source>
        <dbReference type="EMBL" id="MPN58993.1"/>
    </source>
</evidence>
<keyword evidence="2" id="KW-0175">Coiled coil</keyword>
<protein>
    <submittedName>
        <fullName evidence="4">GTPase Obg</fullName>
        <ecNumber evidence="4">3.6.5.-</ecNumber>
    </submittedName>
</protein>
<dbReference type="GO" id="GO:0003924">
    <property type="term" value="F:GTPase activity"/>
    <property type="evidence" value="ECO:0007669"/>
    <property type="project" value="InterPro"/>
</dbReference>
<proteinExistence type="predicted"/>
<dbReference type="GO" id="GO:0005525">
    <property type="term" value="F:GTP binding"/>
    <property type="evidence" value="ECO:0007669"/>
    <property type="project" value="InterPro"/>
</dbReference>
<evidence type="ECO:0000259" key="3">
    <source>
        <dbReference type="PROSITE" id="PS51710"/>
    </source>
</evidence>
<reference evidence="4" key="1">
    <citation type="submission" date="2019-08" db="EMBL/GenBank/DDBJ databases">
        <authorList>
            <person name="Kucharzyk K."/>
            <person name="Murdoch R.W."/>
            <person name="Higgins S."/>
            <person name="Loffler F."/>
        </authorList>
    </citation>
    <scope>NUCLEOTIDE SEQUENCE</scope>
</reference>
<organism evidence="4">
    <name type="scientific">bioreactor metagenome</name>
    <dbReference type="NCBI Taxonomy" id="1076179"/>
    <lineage>
        <taxon>unclassified sequences</taxon>
        <taxon>metagenomes</taxon>
        <taxon>ecological metagenomes</taxon>
    </lineage>
</organism>
<dbReference type="EC" id="3.6.5.-" evidence="4"/>
<keyword evidence="4" id="KW-0378">Hydrolase</keyword>
<dbReference type="PROSITE" id="PS51710">
    <property type="entry name" value="G_OBG"/>
    <property type="match status" value="1"/>
</dbReference>
<dbReference type="SUPFAM" id="SSF52540">
    <property type="entry name" value="P-loop containing nucleoside triphosphate hydrolases"/>
    <property type="match status" value="1"/>
</dbReference>
<dbReference type="InterPro" id="IPR045086">
    <property type="entry name" value="OBG_GTPase"/>
</dbReference>
<comment type="caution">
    <text evidence="4">The sequence shown here is derived from an EMBL/GenBank/DDBJ whole genome shotgun (WGS) entry which is preliminary data.</text>
</comment>
<gene>
    <name evidence="4" type="primary">obg_43</name>
    <name evidence="4" type="ORF">SDC9_206710</name>
</gene>
<accession>A0A645JHC4</accession>
<name>A0A645JHC4_9ZZZZ</name>
<dbReference type="PANTHER" id="PTHR11702:SF31">
    <property type="entry name" value="MITOCHONDRIAL RIBOSOME-ASSOCIATED GTPASE 2"/>
    <property type="match status" value="1"/>
</dbReference>
<evidence type="ECO:0000256" key="1">
    <source>
        <dbReference type="ARBA" id="ARBA00022741"/>
    </source>
</evidence>